<dbReference type="SUPFAM" id="SSF55729">
    <property type="entry name" value="Acyl-CoA N-acyltransferases (Nat)"/>
    <property type="match status" value="1"/>
</dbReference>
<gene>
    <name evidence="2" type="ORF">BD324DRAFT_620234</name>
</gene>
<organism evidence="2 3">
    <name type="scientific">Kockovaella imperatae</name>
    <dbReference type="NCBI Taxonomy" id="4999"/>
    <lineage>
        <taxon>Eukaryota</taxon>
        <taxon>Fungi</taxon>
        <taxon>Dikarya</taxon>
        <taxon>Basidiomycota</taxon>
        <taxon>Agaricomycotina</taxon>
        <taxon>Tremellomycetes</taxon>
        <taxon>Tremellales</taxon>
        <taxon>Cuniculitremaceae</taxon>
        <taxon>Kockovaella</taxon>
    </lineage>
</organism>
<dbReference type="InterPro" id="IPR052523">
    <property type="entry name" value="Trichothecene_AcTrans"/>
</dbReference>
<comment type="caution">
    <text evidence="2">The sequence shown here is derived from an EMBL/GenBank/DDBJ whole genome shotgun (WGS) entry which is preliminary data.</text>
</comment>
<dbReference type="InterPro" id="IPR000182">
    <property type="entry name" value="GNAT_dom"/>
</dbReference>
<dbReference type="PROSITE" id="PS51186">
    <property type="entry name" value="GNAT"/>
    <property type="match status" value="1"/>
</dbReference>
<accession>A0A1Y1UJW7</accession>
<dbReference type="OrthoDB" id="61113at2759"/>
<dbReference type="InterPro" id="IPR016181">
    <property type="entry name" value="Acyl_CoA_acyltransferase"/>
</dbReference>
<reference evidence="2 3" key="1">
    <citation type="submission" date="2017-03" db="EMBL/GenBank/DDBJ databases">
        <title>Widespread Adenine N6-methylation of Active Genes in Fungi.</title>
        <authorList>
            <consortium name="DOE Joint Genome Institute"/>
            <person name="Mondo S.J."/>
            <person name="Dannebaum R.O."/>
            <person name="Kuo R.C."/>
            <person name="Louie K.B."/>
            <person name="Bewick A.J."/>
            <person name="Labutti K."/>
            <person name="Haridas S."/>
            <person name="Kuo A."/>
            <person name="Salamov A."/>
            <person name="Ahrendt S.R."/>
            <person name="Lau R."/>
            <person name="Bowen B.P."/>
            <person name="Lipzen A."/>
            <person name="Sullivan W."/>
            <person name="Andreopoulos W.B."/>
            <person name="Clum A."/>
            <person name="Lindquist E."/>
            <person name="Daum C."/>
            <person name="Northen T.R."/>
            <person name="Ramamoorthy G."/>
            <person name="Schmitz R.J."/>
            <person name="Gryganskyi A."/>
            <person name="Culley D."/>
            <person name="Magnuson J."/>
            <person name="James T.Y."/>
            <person name="O'Malley M.A."/>
            <person name="Stajich J.E."/>
            <person name="Spatafora J.W."/>
            <person name="Visel A."/>
            <person name="Grigoriev I.V."/>
        </authorList>
    </citation>
    <scope>NUCLEOTIDE SEQUENCE [LARGE SCALE GENOMIC DNA]</scope>
    <source>
        <strain evidence="2 3">NRRL Y-17943</strain>
    </source>
</reference>
<dbReference type="Pfam" id="PF13508">
    <property type="entry name" value="Acetyltransf_7"/>
    <property type="match status" value="1"/>
</dbReference>
<dbReference type="Proteomes" id="UP000193218">
    <property type="component" value="Unassembled WGS sequence"/>
</dbReference>
<dbReference type="PANTHER" id="PTHR42791:SF1">
    <property type="entry name" value="N-ACETYLTRANSFERASE DOMAIN-CONTAINING PROTEIN"/>
    <property type="match status" value="1"/>
</dbReference>
<keyword evidence="3" id="KW-1185">Reference proteome</keyword>
<protein>
    <recommendedName>
        <fullName evidence="1">N-acetyltransferase domain-containing protein</fullName>
    </recommendedName>
</protein>
<evidence type="ECO:0000313" key="3">
    <source>
        <dbReference type="Proteomes" id="UP000193218"/>
    </source>
</evidence>
<dbReference type="GO" id="GO:0016747">
    <property type="term" value="F:acyltransferase activity, transferring groups other than amino-acyl groups"/>
    <property type="evidence" value="ECO:0007669"/>
    <property type="project" value="InterPro"/>
</dbReference>
<evidence type="ECO:0000259" key="1">
    <source>
        <dbReference type="PROSITE" id="PS51186"/>
    </source>
</evidence>
<sequence length="235" mass="26841">MSVQESIVRQVENDSDELFDRCLKVLLEAFSTHPLLLMRNGHDQELIELDIAQGFAGSFAKKLVYVTGHDDQDISAVMGIMLPVPPKKEPEEQDKKEEAITNPVVIPAVDDREARLKKEYEAKWPEHLKKFIETEFTDRFKELKAAIGDEIWTNSHKVAMVGTSPSARGKGYGSALMRKVMDLAAEKGSWVLLVCWTQETADWYLSLGMKIEYECDFPTVDQSKLHAWYFTWKAQ</sequence>
<dbReference type="AlphaFoldDB" id="A0A1Y1UJW7"/>
<dbReference type="InParanoid" id="A0A1Y1UJW7"/>
<dbReference type="GeneID" id="33557069"/>
<dbReference type="CDD" id="cd04301">
    <property type="entry name" value="NAT_SF"/>
    <property type="match status" value="1"/>
</dbReference>
<name>A0A1Y1UJW7_9TREE</name>
<dbReference type="RefSeq" id="XP_021872201.1">
    <property type="nucleotide sequence ID" value="XM_022015261.1"/>
</dbReference>
<feature type="domain" description="N-acetyltransferase" evidence="1">
    <location>
        <begin position="100"/>
        <end position="235"/>
    </location>
</feature>
<dbReference type="PANTHER" id="PTHR42791">
    <property type="entry name" value="GNAT FAMILY ACETYLTRANSFERASE"/>
    <property type="match status" value="1"/>
</dbReference>
<dbReference type="EMBL" id="NBSH01000004">
    <property type="protein sequence ID" value="ORX38279.1"/>
    <property type="molecule type" value="Genomic_DNA"/>
</dbReference>
<proteinExistence type="predicted"/>
<evidence type="ECO:0000313" key="2">
    <source>
        <dbReference type="EMBL" id="ORX38279.1"/>
    </source>
</evidence>
<dbReference type="Gene3D" id="3.40.630.30">
    <property type="match status" value="1"/>
</dbReference>